<dbReference type="Proteomes" id="UP000034371">
    <property type="component" value="Unassembled WGS sequence"/>
</dbReference>
<protein>
    <submittedName>
        <fullName evidence="1">Uncharacterized protein</fullName>
    </submittedName>
</protein>
<evidence type="ECO:0000313" key="1">
    <source>
        <dbReference type="EMBL" id="KKS18912.1"/>
    </source>
</evidence>
<dbReference type="AlphaFoldDB" id="A0A0G0X3D0"/>
<name>A0A0G0X3D0_9BACT</name>
<proteinExistence type="predicted"/>
<comment type="caution">
    <text evidence="1">The sequence shown here is derived from an EMBL/GenBank/DDBJ whole genome shotgun (WGS) entry which is preliminary data.</text>
</comment>
<organism evidence="1 2">
    <name type="scientific">Candidatus Roizmanbacteria bacterium GW2011_GWC2_41_7</name>
    <dbReference type="NCBI Taxonomy" id="1618487"/>
    <lineage>
        <taxon>Bacteria</taxon>
        <taxon>Candidatus Roizmaniibacteriota</taxon>
    </lineage>
</organism>
<reference evidence="1 2" key="1">
    <citation type="journal article" date="2015" name="Nature">
        <title>rRNA introns, odd ribosomes, and small enigmatic genomes across a large radiation of phyla.</title>
        <authorList>
            <person name="Brown C.T."/>
            <person name="Hug L.A."/>
            <person name="Thomas B.C."/>
            <person name="Sharon I."/>
            <person name="Castelle C.J."/>
            <person name="Singh A."/>
            <person name="Wilkins M.J."/>
            <person name="Williams K.H."/>
            <person name="Banfield J.F."/>
        </authorList>
    </citation>
    <scope>NUCLEOTIDE SEQUENCE [LARGE SCALE GENOMIC DNA]</scope>
</reference>
<dbReference type="EMBL" id="LCBY01000100">
    <property type="protein sequence ID" value="KKS18912.1"/>
    <property type="molecule type" value="Genomic_DNA"/>
</dbReference>
<sequence>MVIRNDRPGDAEKTWEEFLMEQSAEAESLIDALRPMADFELDNSSHDPEFRSLRAQVVGFITEKLNLTVKERADVA</sequence>
<gene>
    <name evidence="1" type="ORF">UU78_C0100G0003</name>
</gene>
<accession>A0A0G0X3D0</accession>
<evidence type="ECO:0000313" key="2">
    <source>
        <dbReference type="Proteomes" id="UP000034371"/>
    </source>
</evidence>